<evidence type="ECO:0000313" key="3">
    <source>
        <dbReference type="Proteomes" id="UP001642540"/>
    </source>
</evidence>
<accession>A0ABP1Q3P9</accession>
<keyword evidence="3" id="KW-1185">Reference proteome</keyword>
<keyword evidence="1" id="KW-1133">Transmembrane helix</keyword>
<proteinExistence type="predicted"/>
<organism evidence="2 3">
    <name type="scientific">Orchesella dallaii</name>
    <dbReference type="NCBI Taxonomy" id="48710"/>
    <lineage>
        <taxon>Eukaryota</taxon>
        <taxon>Metazoa</taxon>
        <taxon>Ecdysozoa</taxon>
        <taxon>Arthropoda</taxon>
        <taxon>Hexapoda</taxon>
        <taxon>Collembola</taxon>
        <taxon>Entomobryomorpha</taxon>
        <taxon>Entomobryoidea</taxon>
        <taxon>Orchesellidae</taxon>
        <taxon>Orchesellinae</taxon>
        <taxon>Orchesella</taxon>
    </lineage>
</organism>
<name>A0ABP1Q3P9_9HEXA</name>
<protein>
    <submittedName>
        <fullName evidence="2">Uncharacterized protein</fullName>
    </submittedName>
</protein>
<keyword evidence="1" id="KW-0472">Membrane</keyword>
<dbReference type="EMBL" id="CAXLJM020000022">
    <property type="protein sequence ID" value="CAL8088212.1"/>
    <property type="molecule type" value="Genomic_DNA"/>
</dbReference>
<feature type="transmembrane region" description="Helical" evidence="1">
    <location>
        <begin position="490"/>
        <end position="509"/>
    </location>
</feature>
<dbReference type="Proteomes" id="UP001642540">
    <property type="component" value="Unassembled WGS sequence"/>
</dbReference>
<gene>
    <name evidence="2" type="ORF">ODALV1_LOCUS6983</name>
</gene>
<sequence length="575" mass="64904">MDYLSDVELRLALRKILETGDATALTRRQKRGVLPFLMPALQLATKALASKQLNDFFKGIFTGDNGILSTLAMFRAASPEDRKAFTDLSNKVSEFETETKKLFIDVLKKTDSNEQIITTLQENNYELSNNMVTFKELLLLDQSLIADTIRLLYVSNVYAMHFEAFSDCRSGKISPTFIPLTLLAEKLRDLESRMPANKNLVIPSVEAYRYYKLNLAECVYDSRGGLVKIAIPLRKKQSAYKLFEYKPLQFAYLEYTCSMETPTTLVIKDGNSNDVFPITELDIEFCDLSTGLCRLPMSTDMDTWSICIAILLKGSPAELIKENCKFQCTKRAIPDISKITDDVYIGTHLPQNAIEIRCPGGEILRLSKAVSIGSTRLSLACTRCKLFWNNRLVASSSDLLCKEERRPAIETLLPIQFSDLKDLRPDGEFGIEKTVFSNADEIVNLNYDPETGTDHPPEFSIMPYLFTSGAIIWDIMQSLAILYILYRSGYLVPVAGLVFNNMIIGVNASKYTCNLPTDVYAILWAILILNVSMFLPSMGWKAFKFLRDLYNDSIETAAARQERERLQGRVIPLGN</sequence>
<feature type="transmembrane region" description="Helical" evidence="1">
    <location>
        <begin position="461"/>
        <end position="483"/>
    </location>
</feature>
<evidence type="ECO:0000256" key="1">
    <source>
        <dbReference type="SAM" id="Phobius"/>
    </source>
</evidence>
<evidence type="ECO:0000313" key="2">
    <source>
        <dbReference type="EMBL" id="CAL8088212.1"/>
    </source>
</evidence>
<feature type="transmembrane region" description="Helical" evidence="1">
    <location>
        <begin position="521"/>
        <end position="540"/>
    </location>
</feature>
<reference evidence="2 3" key="1">
    <citation type="submission" date="2024-08" db="EMBL/GenBank/DDBJ databases">
        <authorList>
            <person name="Cucini C."/>
            <person name="Frati F."/>
        </authorList>
    </citation>
    <scope>NUCLEOTIDE SEQUENCE [LARGE SCALE GENOMIC DNA]</scope>
</reference>
<keyword evidence="1" id="KW-0812">Transmembrane</keyword>
<comment type="caution">
    <text evidence="2">The sequence shown here is derived from an EMBL/GenBank/DDBJ whole genome shotgun (WGS) entry which is preliminary data.</text>
</comment>